<feature type="compositionally biased region" description="Polar residues" evidence="1">
    <location>
        <begin position="568"/>
        <end position="596"/>
    </location>
</feature>
<gene>
    <name evidence="2" type="ORF">NEZAVI_LOCUS13492</name>
</gene>
<dbReference type="OrthoDB" id="10424634at2759"/>
<feature type="region of interest" description="Disordered" evidence="1">
    <location>
        <begin position="568"/>
        <end position="623"/>
    </location>
</feature>
<keyword evidence="3" id="KW-1185">Reference proteome</keyword>
<evidence type="ECO:0000256" key="1">
    <source>
        <dbReference type="SAM" id="MobiDB-lite"/>
    </source>
</evidence>
<reference evidence="2" key="1">
    <citation type="submission" date="2022-01" db="EMBL/GenBank/DDBJ databases">
        <authorList>
            <person name="King R."/>
        </authorList>
    </citation>
    <scope>NUCLEOTIDE SEQUENCE</scope>
</reference>
<dbReference type="EMBL" id="OV725082">
    <property type="protein sequence ID" value="CAH1405248.1"/>
    <property type="molecule type" value="Genomic_DNA"/>
</dbReference>
<protein>
    <submittedName>
        <fullName evidence="2">Uncharacterized protein</fullName>
    </submittedName>
</protein>
<evidence type="ECO:0000313" key="3">
    <source>
        <dbReference type="Proteomes" id="UP001152798"/>
    </source>
</evidence>
<name>A0A9P0MS69_NEZVI</name>
<dbReference type="Proteomes" id="UP001152798">
    <property type="component" value="Chromosome 6"/>
</dbReference>
<organism evidence="2 3">
    <name type="scientific">Nezara viridula</name>
    <name type="common">Southern green stink bug</name>
    <name type="synonym">Cimex viridulus</name>
    <dbReference type="NCBI Taxonomy" id="85310"/>
    <lineage>
        <taxon>Eukaryota</taxon>
        <taxon>Metazoa</taxon>
        <taxon>Ecdysozoa</taxon>
        <taxon>Arthropoda</taxon>
        <taxon>Hexapoda</taxon>
        <taxon>Insecta</taxon>
        <taxon>Pterygota</taxon>
        <taxon>Neoptera</taxon>
        <taxon>Paraneoptera</taxon>
        <taxon>Hemiptera</taxon>
        <taxon>Heteroptera</taxon>
        <taxon>Panheteroptera</taxon>
        <taxon>Pentatomomorpha</taxon>
        <taxon>Pentatomoidea</taxon>
        <taxon>Pentatomidae</taxon>
        <taxon>Pentatominae</taxon>
        <taxon>Nezara</taxon>
    </lineage>
</organism>
<sequence length="1501" mass="175294">MFTQVGESMEQEFSQTISSLVKRLKRKNGVTGISEELLKKQTYNLMKQLARKIVYQTDQTMNGETKTELTEKTEFSMRESVYTLIRKKPQKKKKEGVKSQVLKQNTRSLHYSNICQMIKNNTTKLIRNKLTLHEKSKKIVKKRTYNREKSLTGNIESMEKLLSCWKKDFKRKAIVEDLKWSMKSIYKSFTMRNEIMEQHIEPVAIVPPLSLPMWAKALDEPPHTVILRRTPSLNSFFDQRTLRSKVIMRRRMRNGSRKPNSCVIPTETLARALNNQKWNKGPRQVPVSTFQATRIHYRFLLAKYGKSRLMGRQRVYPNSIKSNVHSNFSVINLLHDVEEAISQNKYSKETDRIVKNFKEELNKDLLNNEPINKKYKYQIGNPNNSGTRKKSKLTKLSSVISLSELVEKLGGNDSEESCNDLESVQESKSESCIETGHSQYLNTNKPVINSLVDSDSNSKLFKSLNNDFPITDASNKLKNNVEDIEGSKVSPNKKFISKEKRNIKKKKTLMKETKPENISEEERLNAILQELQKQVKVSEPPTPIFLTKNDSLTELNFEKEPCTYLSMHPSSITLDSDSQTSHLESTPQKECSITELSEQESKHSLLPPSEPVPIIKKKKPLKSEHSSSKSYSFRIDYECIKNKPMSICNIITALERVNKLLQNIPIQYDKHTGRPYIVYDPKTIVKVIKEVNIKHEYKMVVKKYNKKAKIDSDTDKSICETNKMKTSKIETIKKDEKGLTEVGNQLLQCILNLMEPSNLNESICCIKDQDEYNKYSQTFDQENSDIDQSLEDMTGSRSIDQLTYTTETLQYKKIYFEQIIKIASAYQINGIYHQAIIYMDRQEYFNTIESTTCQKVQIKMHNTKQSKEKNTTKFSNGTYAELKEKYMVEFRERKNIPNELSKKYCRYSTNENPKQTQTNISQKYYHQYNKTRKLLLSKYEIKRNIKKESVEKGLNKGCLKTDESESHNNNEKNVKTNYSSKHGLFRTVDKPENTSQITYIPTVHNNEKSHIHFEKRYKTIKDVELIQSHKRKDIKNNYTKGYNRPHFNPLSTFDTMGQMNTNKNDLLVNKQNISEGFGGFALNKSIMNSMLRSVSINTIPNTYPMRKDITKQIFYFQITYPFIKDLNDFYKKRPSQEYFKPSEDDIFSKFIYYKENSKSQTYKNDINQQVIDSVNTIKNDLNNNINNICQIVNIDNQLLTRFLKICLKQNELDFEEDKKLLILETEMEELKSLMEKRLDKKTVPVRPIQRKIKEPGISGQQKIHVLDNNSKIKQKILKNGLNMKEINTNQLFGNKGRYNETRNPVIEDLYDISKKLSKEFFEVSQNVILSEFINYEESGKLQAYKKDFNQSAMDSVNTIENELNKYIINISKIANINNQILIKFLKICLKQKETGMKEDEKSYIFEKEMKELKSLIEEHLGKKTNPLKLIQTKQKGPCTSGYKKMILFDINLKIVQSVLKNKLNMEETTINQHINNNSWCLDLLRFLNFLMLIYTLFSIFN</sequence>
<evidence type="ECO:0000313" key="2">
    <source>
        <dbReference type="EMBL" id="CAH1405248.1"/>
    </source>
</evidence>
<proteinExistence type="predicted"/>
<accession>A0A9P0MS69</accession>